<dbReference type="GO" id="GO:0012505">
    <property type="term" value="C:endomembrane system"/>
    <property type="evidence" value="ECO:0007669"/>
    <property type="project" value="UniProtKB-SubCell"/>
</dbReference>
<evidence type="ECO:0000256" key="9">
    <source>
        <dbReference type="ARBA" id="ARBA00047863"/>
    </source>
</evidence>
<comment type="catalytic activity">
    <reaction evidence="16">
        <text>12-(9Z-hexadecenoyloxy)-octadecanoate + H2O = 12-hydroxyoctadecanoate + (9Z)-hexadecenoate + H(+)</text>
        <dbReference type="Rhea" id="RHEA:52072"/>
        <dbReference type="ChEBI" id="CHEBI:15377"/>
        <dbReference type="ChEBI" id="CHEBI:15378"/>
        <dbReference type="ChEBI" id="CHEBI:32372"/>
        <dbReference type="ChEBI" id="CHEBI:84201"/>
        <dbReference type="ChEBI" id="CHEBI:136312"/>
    </reaction>
    <physiologicalReaction direction="left-to-right" evidence="16">
        <dbReference type="Rhea" id="RHEA:52073"/>
    </physiologicalReaction>
</comment>
<comment type="catalytic activity">
    <reaction evidence="12">
        <text>9-(9Z-octadecenoyloxy)-octadecanoate + H2O = 9-hydroxy-octadecanoate + (9Z)-octadecenoate + H(+)</text>
        <dbReference type="Rhea" id="RHEA:52048"/>
        <dbReference type="ChEBI" id="CHEBI:15377"/>
        <dbReference type="ChEBI" id="CHEBI:15378"/>
        <dbReference type="ChEBI" id="CHEBI:30823"/>
        <dbReference type="ChEBI" id="CHEBI:136282"/>
        <dbReference type="ChEBI" id="CHEBI:136286"/>
    </reaction>
    <physiologicalReaction direction="left-to-right" evidence="12">
        <dbReference type="Rhea" id="RHEA:52049"/>
    </physiologicalReaction>
</comment>
<comment type="catalytic activity">
    <reaction evidence="9">
        <text>9-hexadecanoyloxy-octadecanoate + H2O = 9-hydroxy-octadecanoate + hexadecanoate + H(+)</text>
        <dbReference type="Rhea" id="RHEA:52052"/>
        <dbReference type="ChEBI" id="CHEBI:7896"/>
        <dbReference type="ChEBI" id="CHEBI:15377"/>
        <dbReference type="ChEBI" id="CHEBI:15378"/>
        <dbReference type="ChEBI" id="CHEBI:83670"/>
        <dbReference type="ChEBI" id="CHEBI:136286"/>
    </reaction>
    <physiologicalReaction direction="left-to-right" evidence="9">
        <dbReference type="Rhea" id="RHEA:52053"/>
    </physiologicalReaction>
</comment>
<evidence type="ECO:0000256" key="5">
    <source>
        <dbReference type="ARBA" id="ARBA00022989"/>
    </source>
</evidence>
<dbReference type="OrthoDB" id="1898221at2759"/>
<evidence type="ECO:0000256" key="11">
    <source>
        <dbReference type="ARBA" id="ARBA00048701"/>
    </source>
</evidence>
<evidence type="ECO:0000256" key="13">
    <source>
        <dbReference type="ARBA" id="ARBA00049221"/>
    </source>
</evidence>
<feature type="transmembrane region" description="Helical" evidence="17">
    <location>
        <begin position="74"/>
        <end position="94"/>
    </location>
</feature>
<sequence length="116" mass="13360">MKENAGSANQHTTVLPFILIEMRTTHYHYPNRKAGQAAVSIFSTGYILWICWIHHVTGMWVYPLLDHLTSFLKIVVFVASLVAINVFYVVGEILNSFIWDKSRYVEEKVDAKNKTD</sequence>
<dbReference type="PANTHER" id="PTHR10989">
    <property type="entry name" value="ANDROGEN-INDUCED PROTEIN 1-RELATED"/>
    <property type="match status" value="1"/>
</dbReference>
<dbReference type="InterPro" id="IPR006838">
    <property type="entry name" value="ADTRP_AIG1"/>
</dbReference>
<keyword evidence="19" id="KW-1185">Reference proteome</keyword>
<dbReference type="EMBL" id="BFAA01012942">
    <property type="protein sequence ID" value="GCB77661.1"/>
    <property type="molecule type" value="Genomic_DNA"/>
</dbReference>
<comment type="catalytic activity">
    <reaction evidence="13">
        <text>9-octadecanoyloxy-octadecanoate + H2O = 9-hydroxy-octadecanoate + octadecanoate + H(+)</text>
        <dbReference type="Rhea" id="RHEA:52096"/>
        <dbReference type="ChEBI" id="CHEBI:15377"/>
        <dbReference type="ChEBI" id="CHEBI:15378"/>
        <dbReference type="ChEBI" id="CHEBI:25629"/>
        <dbReference type="ChEBI" id="CHEBI:136286"/>
        <dbReference type="ChEBI" id="CHEBI:136373"/>
    </reaction>
    <physiologicalReaction direction="left-to-right" evidence="13">
        <dbReference type="Rhea" id="RHEA:52097"/>
    </physiologicalReaction>
</comment>
<evidence type="ECO:0000256" key="2">
    <source>
        <dbReference type="ARBA" id="ARBA00004127"/>
    </source>
</evidence>
<evidence type="ECO:0000256" key="10">
    <source>
        <dbReference type="ARBA" id="ARBA00048680"/>
    </source>
</evidence>
<keyword evidence="5 17" id="KW-1133">Transmembrane helix</keyword>
<proteinExistence type="inferred from homology"/>
<evidence type="ECO:0000256" key="16">
    <source>
        <dbReference type="ARBA" id="ARBA00049428"/>
    </source>
</evidence>
<evidence type="ECO:0000256" key="1">
    <source>
        <dbReference type="ARBA" id="ARBA00000923"/>
    </source>
</evidence>
<comment type="similarity">
    <text evidence="3">Belongs to the AIG1 family.</text>
</comment>
<evidence type="ECO:0000256" key="6">
    <source>
        <dbReference type="ARBA" id="ARBA00023136"/>
    </source>
</evidence>
<dbReference type="AlphaFoldDB" id="A0A401PX05"/>
<organism evidence="18 19">
    <name type="scientific">Scyliorhinus torazame</name>
    <name type="common">Cloudy catshark</name>
    <name type="synonym">Catulus torazame</name>
    <dbReference type="NCBI Taxonomy" id="75743"/>
    <lineage>
        <taxon>Eukaryota</taxon>
        <taxon>Metazoa</taxon>
        <taxon>Chordata</taxon>
        <taxon>Craniata</taxon>
        <taxon>Vertebrata</taxon>
        <taxon>Chondrichthyes</taxon>
        <taxon>Elasmobranchii</taxon>
        <taxon>Galeomorphii</taxon>
        <taxon>Galeoidea</taxon>
        <taxon>Carcharhiniformes</taxon>
        <taxon>Scyliorhinidae</taxon>
        <taxon>Scyliorhinus</taxon>
    </lineage>
</organism>
<dbReference type="PANTHER" id="PTHR10989:SF11">
    <property type="entry name" value="ANDROGEN-INDUCED GENE 1 PROTEIN"/>
    <property type="match status" value="1"/>
</dbReference>
<comment type="catalytic activity">
    <reaction evidence="8">
        <text>13-octadecanoyloxy-octadecanoate + H2O = 13-hydroxy-octadecanoate + octadecanoate + H(+)</text>
        <dbReference type="Rhea" id="RHEA:52084"/>
        <dbReference type="ChEBI" id="CHEBI:15377"/>
        <dbReference type="ChEBI" id="CHEBI:15378"/>
        <dbReference type="ChEBI" id="CHEBI:25629"/>
        <dbReference type="ChEBI" id="CHEBI:136304"/>
        <dbReference type="ChEBI" id="CHEBI:136335"/>
    </reaction>
    <physiologicalReaction direction="left-to-right" evidence="8">
        <dbReference type="Rhea" id="RHEA:52085"/>
    </physiologicalReaction>
</comment>
<reference evidence="18 19" key="1">
    <citation type="journal article" date="2018" name="Nat. Ecol. Evol.">
        <title>Shark genomes provide insights into elasmobranch evolution and the origin of vertebrates.</title>
        <authorList>
            <person name="Hara Y"/>
            <person name="Yamaguchi K"/>
            <person name="Onimaru K"/>
            <person name="Kadota M"/>
            <person name="Koyanagi M"/>
            <person name="Keeley SD"/>
            <person name="Tatsumi K"/>
            <person name="Tanaka K"/>
            <person name="Motone F"/>
            <person name="Kageyama Y"/>
            <person name="Nozu R"/>
            <person name="Adachi N"/>
            <person name="Nishimura O"/>
            <person name="Nakagawa R"/>
            <person name="Tanegashima C"/>
            <person name="Kiyatake I"/>
            <person name="Matsumoto R"/>
            <person name="Murakumo K"/>
            <person name="Nishida K"/>
            <person name="Terakita A"/>
            <person name="Kuratani S"/>
            <person name="Sato K"/>
            <person name="Hyodo S Kuraku.S."/>
        </authorList>
    </citation>
    <scope>NUCLEOTIDE SEQUENCE [LARGE SCALE GENOMIC DNA]</scope>
</reference>
<comment type="caution">
    <text evidence="18">The sequence shown here is derived from an EMBL/GenBank/DDBJ whole genome shotgun (WGS) entry which is preliminary data.</text>
</comment>
<comment type="catalytic activity">
    <reaction evidence="10">
        <text>12-octadecanoyloxy-octadecanoate + H2O = 12-hydroxyoctadecanoate + octadecanoate + H(+)</text>
        <dbReference type="Rhea" id="RHEA:52080"/>
        <dbReference type="ChEBI" id="CHEBI:15377"/>
        <dbReference type="ChEBI" id="CHEBI:15378"/>
        <dbReference type="ChEBI" id="CHEBI:25629"/>
        <dbReference type="ChEBI" id="CHEBI:84201"/>
        <dbReference type="ChEBI" id="CHEBI:136330"/>
    </reaction>
    <physiologicalReaction direction="left-to-right" evidence="10">
        <dbReference type="Rhea" id="RHEA:52081"/>
    </physiologicalReaction>
</comment>
<keyword evidence="6 17" id="KW-0472">Membrane</keyword>
<protein>
    <recommendedName>
        <fullName evidence="20">Androgen-induced gene 1 protein</fullName>
    </recommendedName>
</protein>
<comment type="catalytic activity">
    <reaction evidence="7">
        <text>12-hexadecanoyloxy-octadecanoate + H2O = 12-hydroxyoctadecanoate + hexadecanoate + H(+)</text>
        <dbReference type="Rhea" id="RHEA:52056"/>
        <dbReference type="ChEBI" id="CHEBI:7896"/>
        <dbReference type="ChEBI" id="CHEBI:15377"/>
        <dbReference type="ChEBI" id="CHEBI:15378"/>
        <dbReference type="ChEBI" id="CHEBI:83677"/>
        <dbReference type="ChEBI" id="CHEBI:84201"/>
    </reaction>
    <physiologicalReaction direction="left-to-right" evidence="7">
        <dbReference type="Rhea" id="RHEA:52057"/>
    </physiologicalReaction>
</comment>
<name>A0A401PX05_SCYTO</name>
<evidence type="ECO:0000313" key="19">
    <source>
        <dbReference type="Proteomes" id="UP000288216"/>
    </source>
</evidence>
<evidence type="ECO:0000256" key="8">
    <source>
        <dbReference type="ARBA" id="ARBA00047427"/>
    </source>
</evidence>
<comment type="catalytic activity">
    <reaction evidence="1">
        <text>9-(9Z-hexadecenoyloxy)-octadecanoate + H2O = (9Z)-hexadecenoate + 9-hydroxy-octadecanoate + H(+)</text>
        <dbReference type="Rhea" id="RHEA:52068"/>
        <dbReference type="ChEBI" id="CHEBI:15377"/>
        <dbReference type="ChEBI" id="CHEBI:15378"/>
        <dbReference type="ChEBI" id="CHEBI:32372"/>
        <dbReference type="ChEBI" id="CHEBI:136286"/>
        <dbReference type="ChEBI" id="CHEBI:136309"/>
    </reaction>
    <physiologicalReaction direction="left-to-right" evidence="1">
        <dbReference type="Rhea" id="RHEA:52069"/>
    </physiologicalReaction>
</comment>
<dbReference type="OMA" id="AGSANQH"/>
<evidence type="ECO:0000256" key="17">
    <source>
        <dbReference type="SAM" id="Phobius"/>
    </source>
</evidence>
<evidence type="ECO:0000256" key="4">
    <source>
        <dbReference type="ARBA" id="ARBA00022692"/>
    </source>
</evidence>
<dbReference type="Pfam" id="PF04750">
    <property type="entry name" value="Far-17a_AIG1"/>
    <property type="match status" value="1"/>
</dbReference>
<comment type="catalytic activity">
    <reaction evidence="15">
        <text>13-(9Z-hexadecenoyloxy)-octadecanoate + H2O = 13-hydroxy-octadecanoate + (9Z)-hexadecenoate + H(+)</text>
        <dbReference type="Rhea" id="RHEA:52076"/>
        <dbReference type="ChEBI" id="CHEBI:15377"/>
        <dbReference type="ChEBI" id="CHEBI:15378"/>
        <dbReference type="ChEBI" id="CHEBI:32372"/>
        <dbReference type="ChEBI" id="CHEBI:136304"/>
        <dbReference type="ChEBI" id="CHEBI:136315"/>
    </reaction>
    <physiologicalReaction direction="left-to-right" evidence="15">
        <dbReference type="Rhea" id="RHEA:52077"/>
    </physiologicalReaction>
</comment>
<comment type="subcellular location">
    <subcellularLocation>
        <location evidence="2">Endomembrane system</location>
        <topology evidence="2">Multi-pass membrane protein</topology>
    </subcellularLocation>
</comment>
<evidence type="ECO:0000256" key="12">
    <source>
        <dbReference type="ARBA" id="ARBA00048800"/>
    </source>
</evidence>
<evidence type="ECO:0000256" key="7">
    <source>
        <dbReference type="ARBA" id="ARBA00047368"/>
    </source>
</evidence>
<dbReference type="GO" id="GO:0016020">
    <property type="term" value="C:membrane"/>
    <property type="evidence" value="ECO:0007669"/>
    <property type="project" value="InterPro"/>
</dbReference>
<evidence type="ECO:0000256" key="3">
    <source>
        <dbReference type="ARBA" id="ARBA00009300"/>
    </source>
</evidence>
<feature type="transmembrane region" description="Helical" evidence="17">
    <location>
        <begin position="37"/>
        <end position="62"/>
    </location>
</feature>
<gene>
    <name evidence="18" type="ORF">scyTo_0018497</name>
</gene>
<keyword evidence="4 17" id="KW-0812">Transmembrane</keyword>
<comment type="catalytic activity">
    <reaction evidence="14">
        <text>13-(9Z-octadecenoyloxy)-octadecanoate + H2O = 13-hydroxy-octadecanoate + (9Z)-octadecenoate + H(+)</text>
        <dbReference type="Rhea" id="RHEA:52064"/>
        <dbReference type="ChEBI" id="CHEBI:15377"/>
        <dbReference type="ChEBI" id="CHEBI:15378"/>
        <dbReference type="ChEBI" id="CHEBI:30823"/>
        <dbReference type="ChEBI" id="CHEBI:136303"/>
        <dbReference type="ChEBI" id="CHEBI:136304"/>
    </reaction>
    <physiologicalReaction direction="left-to-right" evidence="14">
        <dbReference type="Rhea" id="RHEA:52065"/>
    </physiologicalReaction>
</comment>
<dbReference type="Proteomes" id="UP000288216">
    <property type="component" value="Unassembled WGS sequence"/>
</dbReference>
<comment type="catalytic activity">
    <reaction evidence="11">
        <text>12-(9Z-octadecenoyloxy)-octadecanoate + H2O = 12-hydroxyoctadecanoate + (9Z)-octadecenoate + H(+)</text>
        <dbReference type="Rhea" id="RHEA:52060"/>
        <dbReference type="ChEBI" id="CHEBI:15377"/>
        <dbReference type="ChEBI" id="CHEBI:15378"/>
        <dbReference type="ChEBI" id="CHEBI:30823"/>
        <dbReference type="ChEBI" id="CHEBI:84201"/>
        <dbReference type="ChEBI" id="CHEBI:136302"/>
    </reaction>
    <physiologicalReaction direction="left-to-right" evidence="11">
        <dbReference type="Rhea" id="RHEA:52061"/>
    </physiologicalReaction>
</comment>
<evidence type="ECO:0000256" key="14">
    <source>
        <dbReference type="ARBA" id="ARBA00049296"/>
    </source>
</evidence>
<evidence type="ECO:0000313" key="18">
    <source>
        <dbReference type="EMBL" id="GCB77661.1"/>
    </source>
</evidence>
<accession>A0A401PX05</accession>
<evidence type="ECO:0000256" key="15">
    <source>
        <dbReference type="ARBA" id="ARBA00049322"/>
    </source>
</evidence>
<evidence type="ECO:0008006" key="20">
    <source>
        <dbReference type="Google" id="ProtNLM"/>
    </source>
</evidence>